<dbReference type="InterPro" id="IPR051345">
    <property type="entry name" value="Importin_beta-like_NTR"/>
</dbReference>
<gene>
    <name evidence="6" type="ORF">N0F65_009069</name>
</gene>
<dbReference type="GO" id="GO:0006606">
    <property type="term" value="P:protein import into nucleus"/>
    <property type="evidence" value="ECO:0007669"/>
    <property type="project" value="TreeGrafter"/>
</dbReference>
<evidence type="ECO:0000256" key="4">
    <source>
        <dbReference type="ARBA" id="ARBA00023242"/>
    </source>
</evidence>
<feature type="domain" description="Importin N-terminal" evidence="5">
    <location>
        <begin position="24"/>
        <end position="94"/>
    </location>
</feature>
<evidence type="ECO:0000256" key="2">
    <source>
        <dbReference type="ARBA" id="ARBA00007991"/>
    </source>
</evidence>
<dbReference type="Pfam" id="PF03810">
    <property type="entry name" value="IBN_N"/>
    <property type="match status" value="1"/>
</dbReference>
<dbReference type="InterPro" id="IPR016024">
    <property type="entry name" value="ARM-type_fold"/>
</dbReference>
<evidence type="ECO:0000256" key="1">
    <source>
        <dbReference type="ARBA" id="ARBA00004123"/>
    </source>
</evidence>
<accession>A0AAV2YML2</accession>
<evidence type="ECO:0000313" key="6">
    <source>
        <dbReference type="EMBL" id="DAZ95867.1"/>
    </source>
</evidence>
<organism evidence="6 7">
    <name type="scientific">Lagenidium giganteum</name>
    <dbReference type="NCBI Taxonomy" id="4803"/>
    <lineage>
        <taxon>Eukaryota</taxon>
        <taxon>Sar</taxon>
        <taxon>Stramenopiles</taxon>
        <taxon>Oomycota</taxon>
        <taxon>Peronosporomycetes</taxon>
        <taxon>Pythiales</taxon>
        <taxon>Pythiaceae</taxon>
    </lineage>
</organism>
<keyword evidence="7" id="KW-1185">Reference proteome</keyword>
<reference evidence="6" key="1">
    <citation type="submission" date="2022-11" db="EMBL/GenBank/DDBJ databases">
        <authorList>
            <person name="Morgan W.R."/>
            <person name="Tartar A."/>
        </authorList>
    </citation>
    <scope>NUCLEOTIDE SEQUENCE</scope>
    <source>
        <strain evidence="6">ARSEF 373</strain>
    </source>
</reference>
<comment type="subcellular location">
    <subcellularLocation>
        <location evidence="1">Nucleus</location>
    </subcellularLocation>
</comment>
<dbReference type="EMBL" id="DAKRPA010000186">
    <property type="protein sequence ID" value="DAZ95867.1"/>
    <property type="molecule type" value="Genomic_DNA"/>
</dbReference>
<dbReference type="GO" id="GO:0005634">
    <property type="term" value="C:nucleus"/>
    <property type="evidence" value="ECO:0007669"/>
    <property type="project" value="UniProtKB-SubCell"/>
</dbReference>
<keyword evidence="4" id="KW-0539">Nucleus</keyword>
<dbReference type="Gene3D" id="1.25.10.10">
    <property type="entry name" value="Leucine-rich Repeat Variant"/>
    <property type="match status" value="1"/>
</dbReference>
<dbReference type="SMART" id="SM00913">
    <property type="entry name" value="IBN_N"/>
    <property type="match status" value="1"/>
</dbReference>
<reference evidence="6" key="2">
    <citation type="journal article" date="2023" name="Microbiol Resour">
        <title>Decontamination and Annotation of the Draft Genome Sequence of the Oomycete Lagenidium giganteum ARSEF 373.</title>
        <authorList>
            <person name="Morgan W.R."/>
            <person name="Tartar A."/>
        </authorList>
    </citation>
    <scope>NUCLEOTIDE SEQUENCE</scope>
    <source>
        <strain evidence="6">ARSEF 373</strain>
    </source>
</reference>
<dbReference type="PANTHER" id="PTHR12363:SF33">
    <property type="entry name" value="IMPORTIN-13"/>
    <property type="match status" value="1"/>
</dbReference>
<dbReference type="SUPFAM" id="SSF48371">
    <property type="entry name" value="ARM repeat"/>
    <property type="match status" value="1"/>
</dbReference>
<dbReference type="GO" id="GO:0031267">
    <property type="term" value="F:small GTPase binding"/>
    <property type="evidence" value="ECO:0007669"/>
    <property type="project" value="InterPro"/>
</dbReference>
<dbReference type="AlphaFoldDB" id="A0AAV2YML2"/>
<dbReference type="PANTHER" id="PTHR12363">
    <property type="entry name" value="TRANSPORTIN 3 AND IMPORTIN 13"/>
    <property type="match status" value="1"/>
</dbReference>
<dbReference type="InterPro" id="IPR011989">
    <property type="entry name" value="ARM-like"/>
</dbReference>
<comment type="similarity">
    <text evidence="2">Belongs to the importin beta family.</text>
</comment>
<evidence type="ECO:0000259" key="5">
    <source>
        <dbReference type="PROSITE" id="PS50166"/>
    </source>
</evidence>
<dbReference type="InterPro" id="IPR001494">
    <property type="entry name" value="Importin-beta_N"/>
</dbReference>
<name>A0AAV2YML2_9STRA</name>
<dbReference type="Proteomes" id="UP001146120">
    <property type="component" value="Unassembled WGS sequence"/>
</dbReference>
<evidence type="ECO:0000256" key="3">
    <source>
        <dbReference type="ARBA" id="ARBA00022448"/>
    </source>
</evidence>
<evidence type="ECO:0000313" key="7">
    <source>
        <dbReference type="Proteomes" id="UP001146120"/>
    </source>
</evidence>
<protein>
    <recommendedName>
        <fullName evidence="5">Importin N-terminal domain-containing protein</fullName>
    </recommendedName>
</protein>
<keyword evidence="3" id="KW-0813">Transport</keyword>
<dbReference type="GO" id="GO:0005737">
    <property type="term" value="C:cytoplasm"/>
    <property type="evidence" value="ECO:0007669"/>
    <property type="project" value="TreeGrafter"/>
</dbReference>
<proteinExistence type="inferred from homology"/>
<comment type="caution">
    <text evidence="6">The sequence shown here is derived from an EMBL/GenBank/DDBJ whole genome shotgun (WGS) entry which is preliminary data.</text>
</comment>
<sequence>MEQLRCCAQQLFGGVPGSRGQKEANEWLMRFQQTPEAWSAALGIIQSLQTQRADAATLLVATQIVRLKVARCWTDLSSSEKLLVRQTLLQFLCACCAADQRMDRAIVRLTCATLGAVLVRSVLEWHTWKADLQQMVDASTAARNNEGMTMLLETLSTVPSETAGLVSASTVEEQQELLMTFDQEKMEVATAVKSALVNVPEARLRALLCLESWVVGCVPRVEGFGLNLIDLMKSELLGVLLEALTGMEEEMSMSCSELLADIVSARPADAHAEAFSIGVTSMTTHLVIATMNAFQRSDEAARMTCRCLARLATALALQCGDIAFSPAQVHVPSGGSRSLGSLFLDYMLQCTKCANLDVMEHTLEFWSFFLDQRTQPSGNWARICASVHEDQIMTTLSQVVNSLLQHCKYPQWFIRTEQLSSDDPVVEQIDTTRREIADTILSLFANWPGPPSAYIACVKGISDLMAASMEDVATVEAALYVLEHTIELFEIDSSDSEESEDEASLRCSVDASEGMQLLQCILYEALKVPKHPLIMRGIVRYVQTLCKELVLPGDAYIKAVCGLLDGIHFSTSVCLTARAVLQLSKSISKIIPSSESKEALQRTITAAINFTAAAELSSRGDLFEACGHMFSNCTDEDFNQGCTVLLQRNTTARGVPADVDTGATVYCTSRLIAGIEDRNRAVLVVEQFWPTVLQFVHANQVNIEGKKLVLRVYLNLLPLVGDTHETIWTSIVGFSLDWYGQCLSPECIKCFTAAARCAPSSELVRKMTETASTIFRRNIDLPPPGSPISEQVQHFQHILDHDGEKADTLVEELSNYLDFFVTIQDLYPDCLIHNGCGQSESILWTNVHLCCVILLTGHQDLQEKVADVLVLVFSSKRLPASALLELSTMAAPWIIEASLRLLDSEPLHRVRKLWNMLFELLHSPRVPQALKAVFAGAIQTIIPQSECFADMPRDTVLSIPKNLLQFKSREQFKRYVSQVAGHMKSAHNDC</sequence>
<dbReference type="PROSITE" id="PS50166">
    <property type="entry name" value="IMPORTIN_B_NT"/>
    <property type="match status" value="1"/>
</dbReference>